<dbReference type="InterPro" id="IPR043129">
    <property type="entry name" value="ATPase_NBD"/>
</dbReference>
<gene>
    <name evidence="1" type="ORF">CNY62_12070</name>
</gene>
<dbReference type="EMBL" id="CP023483">
    <property type="protein sequence ID" value="ATF27037.1"/>
    <property type="molecule type" value="Genomic_DNA"/>
</dbReference>
<dbReference type="InterPro" id="IPR036390">
    <property type="entry name" value="WH_DNA-bd_sf"/>
</dbReference>
<dbReference type="Gene3D" id="1.10.10.10">
    <property type="entry name" value="Winged helix-like DNA-binding domain superfamily/Winged helix DNA-binding domain"/>
    <property type="match status" value="1"/>
</dbReference>
<evidence type="ECO:0000313" key="2">
    <source>
        <dbReference type="Proteomes" id="UP000243591"/>
    </source>
</evidence>
<dbReference type="OrthoDB" id="6501901at2"/>
<dbReference type="AlphaFoldDB" id="A0A1D2LVJ1"/>
<dbReference type="InterPro" id="IPR036388">
    <property type="entry name" value="WH-like_DNA-bd_sf"/>
</dbReference>
<evidence type="ECO:0000313" key="1">
    <source>
        <dbReference type="EMBL" id="ATF27037.1"/>
    </source>
</evidence>
<dbReference type="SUPFAM" id="SSF53067">
    <property type="entry name" value="Actin-like ATPase domain"/>
    <property type="match status" value="1"/>
</dbReference>
<protein>
    <submittedName>
        <fullName evidence="1">ROK family transcriptional regulator</fullName>
    </submittedName>
</protein>
<sequence length="328" mass="37208">MSKNKTPIQNENKIKLQQYLFKHKTATKTQLAEAIDVSTVTVNTLVKELVSEKCFIEGEHVQQKMGRPAALFHFNYDQHHSLDILMLEENKKLHIVANITNLAGLTIEHRRFAFSPITIDGLRNIVAEMLSYSKIITSINLSFPGKIVDDIVVSSWGDEFNGWSFKQAFSIITALPIHIENDANLATIGYCLKQQLPLKDVVVGVYYPEQSRPGICVFSRKTLLLSQNGLAGEGKYLPHIINEPFHQEIDAEIKQLLEIICIYNVVVAPQHFVIYKPALAENTFNKLISQHDMLKKQPNKPKFHLADDFVAHTFIGLQWLATKDTIYA</sequence>
<dbReference type="RefSeq" id="WP_069125794.1">
    <property type="nucleotide sequence ID" value="NZ_CP023483.1"/>
</dbReference>
<dbReference type="Proteomes" id="UP000243591">
    <property type="component" value="Chromosome"/>
</dbReference>
<name>A0A1D2LVJ1_BROTH</name>
<keyword evidence="2" id="KW-1185">Reference proteome</keyword>
<proteinExistence type="predicted"/>
<accession>A0A1D2LVJ1</accession>
<dbReference type="SUPFAM" id="SSF46785">
    <property type="entry name" value="Winged helix' DNA-binding domain"/>
    <property type="match status" value="1"/>
</dbReference>
<reference evidence="1 2" key="1">
    <citation type="submission" date="2017-09" db="EMBL/GenBank/DDBJ databases">
        <title>Complete Genome Sequences of Two Strains of the Meat Spoilage Bacterium Brochothrix thermosphacta Isolated from Ground Chicken.</title>
        <authorList>
            <person name="Paoli G.C."/>
            <person name="Wijey C."/>
            <person name="Chen C.-Y."/>
            <person name="Nguyen L."/>
            <person name="Yan X."/>
            <person name="Irwin P.L."/>
        </authorList>
    </citation>
    <scope>NUCLEOTIDE SEQUENCE [LARGE SCALE GENOMIC DNA]</scope>
    <source>
        <strain evidence="1 2">BI</strain>
    </source>
</reference>
<dbReference type="Gene3D" id="3.30.420.40">
    <property type="match status" value="1"/>
</dbReference>
<dbReference type="STRING" id="2756.BFR44_04005"/>
<dbReference type="KEGG" id="bths:CNY62_12070"/>
<organism evidence="1 2">
    <name type="scientific">Brochothrix thermosphacta</name>
    <name type="common">Microbacterium thermosphactum</name>
    <dbReference type="NCBI Taxonomy" id="2756"/>
    <lineage>
        <taxon>Bacteria</taxon>
        <taxon>Bacillati</taxon>
        <taxon>Bacillota</taxon>
        <taxon>Bacilli</taxon>
        <taxon>Bacillales</taxon>
        <taxon>Listeriaceae</taxon>
        <taxon>Brochothrix</taxon>
    </lineage>
</organism>